<evidence type="ECO:0008006" key="3">
    <source>
        <dbReference type="Google" id="ProtNLM"/>
    </source>
</evidence>
<name>A0ABN6KYI2_9FLAO</name>
<reference evidence="1 2" key="2">
    <citation type="journal article" date="2022" name="Microorganisms">
        <title>Complete Genome Sequences of Two Flavobacterium ammonificans Strains and a Flavobacterium ammoniigenes Strain of Ammonifying Bacterioplankton Isolated from Surface River Water.</title>
        <authorList>
            <person name="Suda W."/>
            <person name="Ogata Y."/>
            <person name="Shindo C."/>
            <person name="Watanabe K."/>
        </authorList>
    </citation>
    <scope>NUCLEOTIDE SEQUENCE [LARGE SCALE GENOMIC DNA]</scope>
    <source>
        <strain evidence="1 2">GENT5</strain>
    </source>
</reference>
<proteinExistence type="predicted"/>
<reference evidence="1 2" key="1">
    <citation type="journal article" date="2022" name="Int. J. Syst. Evol. Microbiol.">
        <title>Flavobacterium ammonificans sp. nov. and Flavobacterium ammoniigenes sp. nov., ammonifying bacteria isolated from surface river water.</title>
        <authorList>
            <person name="Watanabe K."/>
            <person name="Kitamura T."/>
            <person name="Ogata Y."/>
            <person name="Shindo C."/>
            <person name="Suda W."/>
        </authorList>
    </citation>
    <scope>NUCLEOTIDE SEQUENCE [LARGE SCALE GENOMIC DNA]</scope>
    <source>
        <strain evidence="1 2">GENT5</strain>
    </source>
</reference>
<protein>
    <recommendedName>
        <fullName evidence="3">Fibrinogen C-terminal domain-containing protein</fullName>
    </recommendedName>
</protein>
<dbReference type="InterPro" id="IPR014716">
    <property type="entry name" value="Fibrinogen_a/b/g_C_1"/>
</dbReference>
<gene>
    <name evidence="1" type="ORF">GENT5_07530</name>
</gene>
<dbReference type="Pfam" id="PF13385">
    <property type="entry name" value="Laminin_G_3"/>
    <property type="match status" value="1"/>
</dbReference>
<dbReference type="RefSeq" id="WP_229318185.1">
    <property type="nucleotide sequence ID" value="NZ_AP025184.1"/>
</dbReference>
<evidence type="ECO:0000313" key="1">
    <source>
        <dbReference type="EMBL" id="BDB54448.1"/>
    </source>
</evidence>
<dbReference type="InterPro" id="IPR036056">
    <property type="entry name" value="Fibrinogen-like_C"/>
</dbReference>
<evidence type="ECO:0000313" key="2">
    <source>
        <dbReference type="Proteomes" id="UP001319867"/>
    </source>
</evidence>
<dbReference type="InterPro" id="IPR013320">
    <property type="entry name" value="ConA-like_dom_sf"/>
</dbReference>
<organism evidence="1 2">
    <name type="scientific">Flavobacterium ammoniigenes</name>
    <dbReference type="NCBI Taxonomy" id="1751095"/>
    <lineage>
        <taxon>Bacteria</taxon>
        <taxon>Pseudomonadati</taxon>
        <taxon>Bacteroidota</taxon>
        <taxon>Flavobacteriia</taxon>
        <taxon>Flavobacteriales</taxon>
        <taxon>Flavobacteriaceae</taxon>
        <taxon>Flavobacterium</taxon>
    </lineage>
</organism>
<dbReference type="EMBL" id="AP025184">
    <property type="protein sequence ID" value="BDB54448.1"/>
    <property type="molecule type" value="Genomic_DNA"/>
</dbReference>
<accession>A0ABN6KYI2</accession>
<dbReference type="NCBIfam" id="NF040941">
    <property type="entry name" value="GGGWT_bact"/>
    <property type="match status" value="1"/>
</dbReference>
<dbReference type="Proteomes" id="UP001319867">
    <property type="component" value="Chromosome"/>
</dbReference>
<dbReference type="SUPFAM" id="SSF49899">
    <property type="entry name" value="Concanavalin A-like lectins/glucanases"/>
    <property type="match status" value="1"/>
</dbReference>
<dbReference type="SUPFAM" id="SSF56496">
    <property type="entry name" value="Fibrinogen C-terminal domain-like"/>
    <property type="match status" value="1"/>
</dbReference>
<keyword evidence="2" id="KW-1185">Reference proteome</keyword>
<dbReference type="Gene3D" id="2.60.120.200">
    <property type="match status" value="1"/>
</dbReference>
<dbReference type="Gene3D" id="3.90.215.10">
    <property type="entry name" value="Gamma Fibrinogen, chain A, domain 1"/>
    <property type="match status" value="1"/>
</dbReference>
<sequence>MCKRIYILFFICFSIVSNAQIIPRNLALRKPLGINTQLFSYTGAIQQFIVPNRVTAIQVNAIGALGGIGGGGQPGGAGANITTTLNVTPGQVLYIVVGGFPGQSATAKYGFAGNGGSNSSGTGYGGAGGGLSGVFTSSSPATANALVVAGGGGGGSGSGGTINYNGGAALNSNGTTAANGQGSTAYPVSSRYQYGYGASTTSVGVGGYAFDNAPAQNGADGNGINGGAGGDGTIWQAAGGGGGGFYGGGGGAGGGAANGGGGGGSTKSVSGINSFGTPNTTSDGSVSITCFSNSGLVLHLDAGNTTSYNGSGTTWNDLSGNGSNVTLTNTTYSSANGGSIVFNGTTSYADFTANIGNTNVVTVEMWVKTNSLTSPIGMYFGFGLYDVWTSGGNIGYNTSAGDLQGVNSSQVDFLGIVGGWRHLVFVMNSGAKTNNKIYVNGESQTMSQVYGTFNTANANFNSGVGRISSWRNDLNWRMNMHVANFKIYNRELTQQEITNNFNANKSRFYAEKDGLSPQTASTNAYQIKQDYPSSTDGFYWIKNSNINGGVPFRIYADMTTDGGGWTLILKNSSNSVWTYANAIAYNSQIPFTTNSEVISTATSSYSIIGWADYIKRSASGFQYMIDAGSRRSFGGIWTANGSYSFVKTDNTQTDVTINTKFGSWNYNTANNGISQRMPWYSNTTGSGTGYITLSSGTGNWWGTMVANNQYYSPSPWLSDASGGTSTNTDPGIIWYWVR</sequence>